<reference evidence="1" key="1">
    <citation type="submission" date="2021-02" db="EMBL/GenBank/DDBJ databases">
        <authorList>
            <consortium name="DOE Joint Genome Institute"/>
            <person name="Ahrendt S."/>
            <person name="Looney B.P."/>
            <person name="Miyauchi S."/>
            <person name="Morin E."/>
            <person name="Drula E."/>
            <person name="Courty P.E."/>
            <person name="Chicoki N."/>
            <person name="Fauchery L."/>
            <person name="Kohler A."/>
            <person name="Kuo A."/>
            <person name="Labutti K."/>
            <person name="Pangilinan J."/>
            <person name="Lipzen A."/>
            <person name="Riley R."/>
            <person name="Andreopoulos W."/>
            <person name="He G."/>
            <person name="Johnson J."/>
            <person name="Barry K.W."/>
            <person name="Grigoriev I.V."/>
            <person name="Nagy L."/>
            <person name="Hibbett D."/>
            <person name="Henrissat B."/>
            <person name="Matheny P.B."/>
            <person name="Labbe J."/>
            <person name="Martin F."/>
        </authorList>
    </citation>
    <scope>NUCLEOTIDE SEQUENCE</scope>
    <source>
        <strain evidence="1">EC-137</strain>
    </source>
</reference>
<evidence type="ECO:0000313" key="2">
    <source>
        <dbReference type="Proteomes" id="UP000814128"/>
    </source>
</evidence>
<keyword evidence="2" id="KW-1185">Reference proteome</keyword>
<proteinExistence type="predicted"/>
<feature type="non-terminal residue" evidence="1">
    <location>
        <position position="1"/>
    </location>
</feature>
<dbReference type="Proteomes" id="UP000814128">
    <property type="component" value="Unassembled WGS sequence"/>
</dbReference>
<reference evidence="1" key="2">
    <citation type="journal article" date="2022" name="New Phytol.">
        <title>Evolutionary transition to the ectomycorrhizal habit in the genomes of a hyperdiverse lineage of mushroom-forming fungi.</title>
        <authorList>
            <person name="Looney B."/>
            <person name="Miyauchi S."/>
            <person name="Morin E."/>
            <person name="Drula E."/>
            <person name="Courty P.E."/>
            <person name="Kohler A."/>
            <person name="Kuo A."/>
            <person name="LaButti K."/>
            <person name="Pangilinan J."/>
            <person name="Lipzen A."/>
            <person name="Riley R."/>
            <person name="Andreopoulos W."/>
            <person name="He G."/>
            <person name="Johnson J."/>
            <person name="Nolan M."/>
            <person name="Tritt A."/>
            <person name="Barry K.W."/>
            <person name="Grigoriev I.V."/>
            <person name="Nagy L.G."/>
            <person name="Hibbett D."/>
            <person name="Henrissat B."/>
            <person name="Matheny P.B."/>
            <person name="Labbe J."/>
            <person name="Martin F.M."/>
        </authorList>
    </citation>
    <scope>NUCLEOTIDE SEQUENCE</scope>
    <source>
        <strain evidence="1">EC-137</strain>
    </source>
</reference>
<name>A0ACB8QNK7_9AGAM</name>
<dbReference type="EMBL" id="MU273527">
    <property type="protein sequence ID" value="KAI0033120.1"/>
    <property type="molecule type" value="Genomic_DNA"/>
</dbReference>
<gene>
    <name evidence="1" type="ORF">K488DRAFT_48343</name>
</gene>
<protein>
    <submittedName>
        <fullName evidence="1">Uncharacterized protein</fullName>
    </submittedName>
</protein>
<evidence type="ECO:0000313" key="1">
    <source>
        <dbReference type="EMBL" id="KAI0033120.1"/>
    </source>
</evidence>
<comment type="caution">
    <text evidence="1">The sequence shown here is derived from an EMBL/GenBank/DDBJ whole genome shotgun (WGS) entry which is preliminary data.</text>
</comment>
<sequence length="819" mass="87740">GLSGYLKVDNATYRWLGQSPAYNVTVTTLTVTNMILTPTRTIFTFNVGTQMQFNFTFLSPITPGDFVSYSIPFSYISIDAASLDGQAHSIQIYSDITGEWLSGSYAQTMTWRSASTSPNIIHSSSLLNPQVYTDISGQANWGTSYYATAAGPGVTYMINSDPNCRGLFQVAGKLNNSIMSDPPRLIEHDWPVLALSHDLGVISSTSSPIVIAIGFMRSPAVSLTDLSQVKQDRFLYYETMYSNSTTLVNDILANYTQVASAANALDASLMNAANDAVQGTGGALADLISLAARQTIANTELTVAKGKDGAWNTSDVMLFVREGDESYPRTQPVELLYASFPMFMTIDPSLGKPLLEPLFRLQSSSLYGFDYAAPDLSSTYPNITLANLAHEQSAVEQTGNMLIMSYAQALFSGDSSQVETYYGLLRSWADYLVDHAMALGDQMPTDPSPVLNETNLAIKGIIGVKAMSAIALNLNVSDDAARYSDAASNLYSRWKAGGALGSSNNFLASFNSQNSSSTGYNLFADKWLNLSVAEPAVYGGQQSLISGLLGSNTAAYGISTNSGSSTAVVVSWNMFVASLVSDLMVRSTLVSRLHSFVSSNKSGDIWPLVYNGSGNPMYGRGSVGAGSVFAPMALSIQRPSFSASAGFSPPSRISSNMGSRANVIAIAVVGGAAGFAVVGALVFVFFVVRRRRHRAGAHPEKQDGARRRPFVHLPSGGESRCELLTRLRVPDTNRPVSSKTLLHLQYTQSDSLLDVPRSEPPPPWSPGSGSEASGEVHAPGSREERESGDSAGLRAEMDVLRREVAQIRAAGLDLPPTYE</sequence>
<accession>A0ACB8QNK7</accession>
<organism evidence="1 2">
    <name type="scientific">Vararia minispora EC-137</name>
    <dbReference type="NCBI Taxonomy" id="1314806"/>
    <lineage>
        <taxon>Eukaryota</taxon>
        <taxon>Fungi</taxon>
        <taxon>Dikarya</taxon>
        <taxon>Basidiomycota</taxon>
        <taxon>Agaricomycotina</taxon>
        <taxon>Agaricomycetes</taxon>
        <taxon>Russulales</taxon>
        <taxon>Lachnocladiaceae</taxon>
        <taxon>Vararia</taxon>
    </lineage>
</organism>